<protein>
    <submittedName>
        <fullName evidence="3">Microcystin degradation protein MlrC</fullName>
    </submittedName>
</protein>
<dbReference type="Proteomes" id="UP000284178">
    <property type="component" value="Unassembled WGS sequence"/>
</dbReference>
<feature type="domain" description="Microcystin LR degradation protein MlrC C-terminal" evidence="1">
    <location>
        <begin position="299"/>
        <end position="477"/>
    </location>
</feature>
<keyword evidence="4" id="KW-1185">Reference proteome</keyword>
<name>A0A412FI50_9FIRM</name>
<gene>
    <name evidence="3" type="ORF">DWY25_16520</name>
</gene>
<sequence>MNRMKKKVLIGEFITESNANVPVKNEITAYDIAFGGELIEKMQVGDIFEAAGIEIIPSIYAVSGSSGVIKRHTFDYIEACFINAVEEHRDEIDGIYLMLHGASEVEGLGSGDHHILKAIRERVGAYIPITVACDPHGNLCQEYVEAATVIRSYRESPHTDARATKRKMAALICELVDHRQNIHAVYRKLPLILGGEQSVSADEPVSSINRYMDQLEQDPRILSCSWHVGYIRHDTDVAGCGIVVVPATEADQAYAETIADQLAAYVWDRRHEFHYTGRTAQPDEALKLALDYPGKPVVITDSGDNTTSGAMGWNTFILRQVLAVKGLKKSFLFASICDPEAWKQLDPLAPGMRTRITLGVGYDALSAGVELEVCVKSKGEIIRLVSLGTTAHHKVFGACVVVNIVGTPIDVIVANHRQSYANAIQFEKAGVDWTDYDVTVVKQGYIFPELKEKAAFYVMSLTAGATLQDTAHIPFKRIQRPMFPIDQI</sequence>
<evidence type="ECO:0000313" key="4">
    <source>
        <dbReference type="Proteomes" id="UP000284178"/>
    </source>
</evidence>
<dbReference type="InterPro" id="IPR010799">
    <property type="entry name" value="MlrC_C"/>
</dbReference>
<proteinExistence type="predicted"/>
<dbReference type="EMBL" id="QRUP01000030">
    <property type="protein sequence ID" value="RGR67826.1"/>
    <property type="molecule type" value="Genomic_DNA"/>
</dbReference>
<evidence type="ECO:0000259" key="2">
    <source>
        <dbReference type="Pfam" id="PF07364"/>
    </source>
</evidence>
<comment type="caution">
    <text evidence="3">The sequence shown here is derived from an EMBL/GenBank/DDBJ whole genome shotgun (WGS) entry which is preliminary data.</text>
</comment>
<organism evidence="3 4">
    <name type="scientific">Holdemania filiformis</name>
    <dbReference type="NCBI Taxonomy" id="61171"/>
    <lineage>
        <taxon>Bacteria</taxon>
        <taxon>Bacillati</taxon>
        <taxon>Bacillota</taxon>
        <taxon>Erysipelotrichia</taxon>
        <taxon>Erysipelotrichales</taxon>
        <taxon>Erysipelotrichaceae</taxon>
        <taxon>Holdemania</taxon>
    </lineage>
</organism>
<feature type="domain" description="Microcystin LR degradation protein MlrC N-terminal" evidence="2">
    <location>
        <begin position="7"/>
        <end position="289"/>
    </location>
</feature>
<dbReference type="Pfam" id="PF07171">
    <property type="entry name" value="MlrC_C"/>
    <property type="match status" value="1"/>
</dbReference>
<reference evidence="3 4" key="1">
    <citation type="submission" date="2018-08" db="EMBL/GenBank/DDBJ databases">
        <title>A genome reference for cultivated species of the human gut microbiota.</title>
        <authorList>
            <person name="Zou Y."/>
            <person name="Xue W."/>
            <person name="Luo G."/>
        </authorList>
    </citation>
    <scope>NUCLEOTIDE SEQUENCE [LARGE SCALE GENOMIC DNA]</scope>
    <source>
        <strain evidence="3 4">AF24-29</strain>
    </source>
</reference>
<dbReference type="Pfam" id="PF07364">
    <property type="entry name" value="DUF1485"/>
    <property type="match status" value="1"/>
</dbReference>
<accession>A0A412FI50</accession>
<evidence type="ECO:0000313" key="3">
    <source>
        <dbReference type="EMBL" id="RGR67826.1"/>
    </source>
</evidence>
<dbReference type="AlphaFoldDB" id="A0A412FI50"/>
<dbReference type="InterPro" id="IPR015995">
    <property type="entry name" value="MlrC_N"/>
</dbReference>
<evidence type="ECO:0000259" key="1">
    <source>
        <dbReference type="Pfam" id="PF07171"/>
    </source>
</evidence>